<sequence length="50" mass="6107">KNFIRPCYWEDPMPLAPEELQKIHFYKISIENLDFRKKIKKKIKKGTSKK</sequence>
<dbReference type="AlphaFoldDB" id="X0UAS8"/>
<name>X0UAS8_9ZZZZ</name>
<dbReference type="EMBL" id="BARS01003735">
    <property type="protein sequence ID" value="GAF85595.1"/>
    <property type="molecule type" value="Genomic_DNA"/>
</dbReference>
<feature type="non-terminal residue" evidence="1">
    <location>
        <position position="1"/>
    </location>
</feature>
<accession>X0UAS8</accession>
<protein>
    <submittedName>
        <fullName evidence="1">Uncharacterized protein</fullName>
    </submittedName>
</protein>
<evidence type="ECO:0000313" key="1">
    <source>
        <dbReference type="EMBL" id="GAF85595.1"/>
    </source>
</evidence>
<gene>
    <name evidence="1" type="ORF">S01H1_07239</name>
</gene>
<organism evidence="1">
    <name type="scientific">marine sediment metagenome</name>
    <dbReference type="NCBI Taxonomy" id="412755"/>
    <lineage>
        <taxon>unclassified sequences</taxon>
        <taxon>metagenomes</taxon>
        <taxon>ecological metagenomes</taxon>
    </lineage>
</organism>
<reference evidence="1" key="1">
    <citation type="journal article" date="2014" name="Front. Microbiol.">
        <title>High frequency of phylogenetically diverse reductive dehalogenase-homologous genes in deep subseafloor sedimentary metagenomes.</title>
        <authorList>
            <person name="Kawai M."/>
            <person name="Futagami T."/>
            <person name="Toyoda A."/>
            <person name="Takaki Y."/>
            <person name="Nishi S."/>
            <person name="Hori S."/>
            <person name="Arai W."/>
            <person name="Tsubouchi T."/>
            <person name="Morono Y."/>
            <person name="Uchiyama I."/>
            <person name="Ito T."/>
            <person name="Fujiyama A."/>
            <person name="Inagaki F."/>
            <person name="Takami H."/>
        </authorList>
    </citation>
    <scope>NUCLEOTIDE SEQUENCE</scope>
    <source>
        <strain evidence="1">Expedition CK06-06</strain>
    </source>
</reference>
<comment type="caution">
    <text evidence="1">The sequence shown here is derived from an EMBL/GenBank/DDBJ whole genome shotgun (WGS) entry which is preliminary data.</text>
</comment>
<proteinExistence type="predicted"/>